<sequence length="1001" mass="112877">MPKLGWGLLFPCELIYFKIMSYKRGRGNARHSQRQSNQSSSDISAKDAKAISTIYTDFDNGRYVECFTTCNDLITRLPSNPDIIAMKGAATYYLPIPHASKIFSSEEIGSLGISVFLRTEGWRLIHEAITVATEGSKSYIPAHIASIIRRYEHLEASAIEYLQKASALSPSNSLFHKELSVLYLHTGDYKKCEQSLLSFLSTASSTKALQTSRIFAFTSFLYNMLQQRLDNAEASATEFKSILQKAAAGAVSQGSSAHRDTSLYRNFYFDYVQAIQAGHCVLATKAKSGKKADIKAFHQQLEEFPTQLKKTRSAKRYDREELLHQDLVTYRNCEDMYLLTLRRLYCYAPFDLFVYERIFELYLQKLHDITCVVHLSGQPEEGEALATANNYATLYSAFSQFITGGTKCSCTTKPLPACFFHLLDPMPKLKQGRHVVRNSFFDQTLCIQLAFLSLDHTAFKSEVHTLLGSKRISPGVLHYISGLITQLDKDVASQLYKDLIAGSYPVQNIAYIRAYFSYALARLTPGDDQCNLLQCRAILEEVLSLYSHEEDANLPLLDSTKQLCICKSYLNDSASQEQVDAFKEDYKRGLTDRLTILRFRNAEALVTAPPNPDICTLYAHILHLLDLPRSAAIMSELVTILDNSDRSASRVAVDMHMRIGAIAEAYAIYGKFIYQADPWLVCQDTQDVSVLELTYQDYQDPDSIAGLISLFTGEDIHAIISPGAVELLAVRIKAALTTIELTFDSYYELLDFHHYVVRVGYLVTYLRALQDYQKRLMTQVSTGKAVSFVLELILHVLKLDDEHMRRFSEAMLSCEDKLIEKYRKSVLFYHELAKEKKTPDEEKKEPEDEPDALCDKDPYSIRALLNFINDLRSAKPEKLMDYTSSMLGHRLWFLIEKTPKQPTIDFSHANKRFHTLQNMIGGKVLLALKDLKDTLPEVVADAATVAHYGLMRTPAALRQASCTALSKFLAEAADKASQDTAPVIHRAAERVAHVSSTLLQG</sequence>
<dbReference type="GO" id="GO:0005737">
    <property type="term" value="C:cytoplasm"/>
    <property type="evidence" value="ECO:0007669"/>
    <property type="project" value="TreeGrafter"/>
</dbReference>
<protein>
    <submittedName>
        <fullName evidence="1">Uncharacterized protein</fullName>
    </submittedName>
</protein>
<dbReference type="PANTHER" id="PTHR22767:SF2">
    <property type="entry name" value="N(ALPHA)-ACETYLTRANSFERASE 15_16, ISOFORM A"/>
    <property type="match status" value="1"/>
</dbReference>
<reference evidence="1 2" key="1">
    <citation type="journal article" date="2015" name="Mol. Biochem. Parasitol.">
        <title>Identification of polymorphic genes for use in assemblage B genotyping assays through comparative genomics of multiple assemblage B Giardia duodenalis isolates.</title>
        <authorList>
            <person name="Wielinga C."/>
            <person name="Thompson R.C."/>
            <person name="Monis P."/>
            <person name="Ryan U."/>
        </authorList>
    </citation>
    <scope>NUCLEOTIDE SEQUENCE [LARGE SCALE GENOMIC DNA]</scope>
    <source>
        <strain evidence="1 2">BAH15c1</strain>
    </source>
</reference>
<dbReference type="InterPro" id="IPR011990">
    <property type="entry name" value="TPR-like_helical_dom_sf"/>
</dbReference>
<dbReference type="EMBL" id="JXTI01000127">
    <property type="protein sequence ID" value="KWX12260.1"/>
    <property type="molecule type" value="Genomic_DNA"/>
</dbReference>
<organism evidence="1 2">
    <name type="scientific">Giardia duodenalis assemblage B</name>
    <dbReference type="NCBI Taxonomy" id="1394984"/>
    <lineage>
        <taxon>Eukaryota</taxon>
        <taxon>Metamonada</taxon>
        <taxon>Diplomonadida</taxon>
        <taxon>Hexamitidae</taxon>
        <taxon>Giardiinae</taxon>
        <taxon>Giardia</taxon>
    </lineage>
</organism>
<evidence type="ECO:0000313" key="2">
    <source>
        <dbReference type="Proteomes" id="UP000070089"/>
    </source>
</evidence>
<dbReference type="PANTHER" id="PTHR22767">
    <property type="entry name" value="N-TERMINAL ACETYLTRANSFERASE-RELATED"/>
    <property type="match status" value="1"/>
</dbReference>
<comment type="caution">
    <text evidence="1">The sequence shown here is derived from an EMBL/GenBank/DDBJ whole genome shotgun (WGS) entry which is preliminary data.</text>
</comment>
<dbReference type="Gene3D" id="1.25.40.1040">
    <property type="match status" value="1"/>
</dbReference>
<name>A0A132NQE6_GIAIN</name>
<gene>
    <name evidence="1" type="ORF">QR46_3765</name>
</gene>
<dbReference type="SUPFAM" id="SSF48452">
    <property type="entry name" value="TPR-like"/>
    <property type="match status" value="1"/>
</dbReference>
<dbReference type="AlphaFoldDB" id="A0A132NQE6"/>
<dbReference type="OrthoDB" id="10255275at2759"/>
<dbReference type="VEuPathDB" id="GiardiaDB:QR46_3765"/>
<dbReference type="Proteomes" id="UP000070089">
    <property type="component" value="Unassembled WGS sequence"/>
</dbReference>
<evidence type="ECO:0000313" key="1">
    <source>
        <dbReference type="EMBL" id="KWX12260.1"/>
    </source>
</evidence>
<accession>A0A132NQE6</accession>
<proteinExistence type="predicted"/>